<sequence length="1210" mass="121224">MTSTTHTLGTSINGQADATGQTASPPPTTGGGGRKEVVFIDGGIDGLADLLASVRDGGEVVVLDGTGDGLAQMAAWAADGHAGYDAIHLVTHGAAGRLHLGALSLDGAVAAERADDLARLGSALSDDGDLLLYGCDVADGAGTDFVRQLSTLTGADVAASTDRTGAAALGGNWTLERSVGSVETPTAFDRTGGFSGVLDEATHTVKESTSYTLTNGTIDYIALTGSKLGSIYGWLPDNAGINNIAIVYGFNPEEDFIDLRSLTFLLDEADYTTDVVDDSTGIYMYGTDDRFTTYTSWVSPITSLPEPNPNYDKPWVLDADHYSVTFGTTATGIVAGVQNANEMAVYYVYLVGVSAVDSSCFLLPTSPTAPTLDLNGAAAGTRNSITWTEDGGVANGTAGSGPVAIAPAATVTDGGNIQSMTVSIGNAQSGDSLTLTGSYSGITISGSGTTSITLTGPSDTASFQSALQAVTFNNSSDAPNTTARTININAKDADGESAAQQKVTVTLTAVNDAPVITSDGGGATATVTVAENTTAVTTVVATDADGDTLSYSITGGADKSLFSIDSSTGVLSFASGHDFESPADSGGDNTYTVVVTASDGTVSDTQTVNVSVTDVDEAPTLTATGATPTFTEGGSAVALFSGATASAVDAGQTLTGLTLTVSNVSTGDVLSIGGTACVVDGGGTWSVGGGTDNAMVVVSGGTATVTITGLSLSATDFQTLVTGITFSSGSDNPDRTARVVTITGLTDSGASDNSTSLNLTSTVSVVGQPDVTSVTLPPNGTYKIGDNLTFTVNFDQAVTVDTSGGTPRIALTVGSTTTYAEYVSGSGSAALAFSYTVGTGDADADGIAVSAGAIDPAGGTLTGTTGSVNADPDLGTIGSLAGVKVDGVRPTITGVSIPDQTHKIGDAITVTINAGEAGLSLHGGSLNGIALTDLQDKGDGTYTATYTVSEGDSDRAAGADIPVEIVLKDAAGNISDAWTTPISQSNDAIDATAPAAPTLGFTDTGVSDSDGITTDTTLEIGNLEPGASWQYRLDDKGSWSAGSGTSLTLAEGVYANGSAVQVRQIDAAGNAGAVQTMSVTIDTTKPIVTTGRDTPADPLTNADELIYSVSFDEDMVNVDASDFTVLGTAGDVGTPTLTVTAIDARTYTVKVSGGNIATYNGDLYLSLAQVRDLSDIAGNVPDVGSGNYAEYTLDNTVPTTPTLALASDTG</sequence>
<keyword evidence="11" id="KW-1185">Reference proteome</keyword>
<keyword evidence="3" id="KW-0677">Repeat</keyword>
<evidence type="ECO:0000259" key="9">
    <source>
        <dbReference type="PROSITE" id="PS50268"/>
    </source>
</evidence>
<protein>
    <submittedName>
        <fullName evidence="10">DUF4347 domain-containing protein</fullName>
    </submittedName>
</protein>
<evidence type="ECO:0000256" key="3">
    <source>
        <dbReference type="ARBA" id="ARBA00022737"/>
    </source>
</evidence>
<dbReference type="InterPro" id="IPR015919">
    <property type="entry name" value="Cadherin-like_sf"/>
</dbReference>
<evidence type="ECO:0000256" key="5">
    <source>
        <dbReference type="ARBA" id="ARBA00022889"/>
    </source>
</evidence>
<evidence type="ECO:0000256" key="7">
    <source>
        <dbReference type="ARBA" id="ARBA00023136"/>
    </source>
</evidence>
<dbReference type="PROSITE" id="PS50268">
    <property type="entry name" value="CADHERIN_2"/>
    <property type="match status" value="1"/>
</dbReference>
<dbReference type="RefSeq" id="WP_377356618.1">
    <property type="nucleotide sequence ID" value="NZ_JBHTCM010000004.1"/>
</dbReference>
<evidence type="ECO:0000313" key="10">
    <source>
        <dbReference type="EMBL" id="MFC7332316.1"/>
    </source>
</evidence>
<dbReference type="PANTHER" id="PTHR24025:SF23">
    <property type="entry name" value="NEURAL-CADHERIN"/>
    <property type="match status" value="1"/>
</dbReference>
<dbReference type="InterPro" id="IPR013783">
    <property type="entry name" value="Ig-like_fold"/>
</dbReference>
<keyword evidence="5" id="KW-0130">Cell adhesion</keyword>
<accession>A0ABW2KSW4</accession>
<dbReference type="PANTHER" id="PTHR24025">
    <property type="entry name" value="DESMOGLEIN FAMILY MEMBER"/>
    <property type="match status" value="1"/>
</dbReference>
<comment type="caution">
    <text evidence="10">The sequence shown here is derived from an EMBL/GenBank/DDBJ whole genome shotgun (WGS) entry which is preliminary data.</text>
</comment>
<evidence type="ECO:0000256" key="2">
    <source>
        <dbReference type="ARBA" id="ARBA00022692"/>
    </source>
</evidence>
<evidence type="ECO:0000256" key="6">
    <source>
        <dbReference type="ARBA" id="ARBA00022989"/>
    </source>
</evidence>
<keyword evidence="6" id="KW-1133">Transmembrane helix</keyword>
<dbReference type="InterPro" id="IPR025592">
    <property type="entry name" value="DUF4347"/>
</dbReference>
<evidence type="ECO:0000256" key="1">
    <source>
        <dbReference type="ARBA" id="ARBA00004370"/>
    </source>
</evidence>
<dbReference type="Gene3D" id="2.60.40.60">
    <property type="entry name" value="Cadherins"/>
    <property type="match status" value="1"/>
</dbReference>
<proteinExistence type="predicted"/>
<feature type="non-terminal residue" evidence="10">
    <location>
        <position position="1210"/>
    </location>
</feature>
<dbReference type="CDD" id="cd11304">
    <property type="entry name" value="Cadherin_repeat"/>
    <property type="match status" value="1"/>
</dbReference>
<dbReference type="EMBL" id="JBHTCM010000004">
    <property type="protein sequence ID" value="MFC7332316.1"/>
    <property type="molecule type" value="Genomic_DNA"/>
</dbReference>
<dbReference type="Pfam" id="PF14252">
    <property type="entry name" value="DUF4347"/>
    <property type="match status" value="1"/>
</dbReference>
<keyword evidence="2" id="KW-0812">Transmembrane</keyword>
<reference evidence="11" key="1">
    <citation type="journal article" date="2019" name="Int. J. Syst. Evol. Microbiol.">
        <title>The Global Catalogue of Microorganisms (GCM) 10K type strain sequencing project: providing services to taxonomists for standard genome sequencing and annotation.</title>
        <authorList>
            <consortium name="The Broad Institute Genomics Platform"/>
            <consortium name="The Broad Institute Genome Sequencing Center for Infectious Disease"/>
            <person name="Wu L."/>
            <person name="Ma J."/>
        </authorList>
    </citation>
    <scope>NUCLEOTIDE SEQUENCE [LARGE SCALE GENOMIC DNA]</scope>
    <source>
        <strain evidence="11">CGMCC 1.16275</strain>
    </source>
</reference>
<keyword evidence="7" id="KW-0472">Membrane</keyword>
<dbReference type="InterPro" id="IPR050971">
    <property type="entry name" value="Cadherin-domain_protein"/>
</dbReference>
<evidence type="ECO:0000313" key="11">
    <source>
        <dbReference type="Proteomes" id="UP001596456"/>
    </source>
</evidence>
<dbReference type="Proteomes" id="UP001596456">
    <property type="component" value="Unassembled WGS sequence"/>
</dbReference>
<gene>
    <name evidence="10" type="ORF">ACFQPS_04015</name>
</gene>
<dbReference type="SUPFAM" id="SSF49313">
    <property type="entry name" value="Cadherin-like"/>
    <property type="match status" value="1"/>
</dbReference>
<keyword evidence="4" id="KW-0106">Calcium</keyword>
<evidence type="ECO:0000256" key="4">
    <source>
        <dbReference type="ARBA" id="ARBA00022837"/>
    </source>
</evidence>
<comment type="subcellular location">
    <subcellularLocation>
        <location evidence="1">Membrane</location>
    </subcellularLocation>
</comment>
<organism evidence="10 11">
    <name type="scientific">Rhodocista pekingensis</name>
    <dbReference type="NCBI Taxonomy" id="201185"/>
    <lineage>
        <taxon>Bacteria</taxon>
        <taxon>Pseudomonadati</taxon>
        <taxon>Pseudomonadota</taxon>
        <taxon>Alphaproteobacteria</taxon>
        <taxon>Rhodospirillales</taxon>
        <taxon>Azospirillaceae</taxon>
        <taxon>Rhodocista</taxon>
    </lineage>
</organism>
<feature type="domain" description="Cadherin" evidence="9">
    <location>
        <begin position="521"/>
        <end position="630"/>
    </location>
</feature>
<dbReference type="InterPro" id="IPR002126">
    <property type="entry name" value="Cadherin-like_dom"/>
</dbReference>
<feature type="region of interest" description="Disordered" evidence="8">
    <location>
        <begin position="1"/>
        <end position="35"/>
    </location>
</feature>
<feature type="compositionally biased region" description="Polar residues" evidence="8">
    <location>
        <begin position="1"/>
        <end position="18"/>
    </location>
</feature>
<name>A0ABW2KSW4_9PROT</name>
<dbReference type="Pfam" id="PF00028">
    <property type="entry name" value="Cadherin"/>
    <property type="match status" value="1"/>
</dbReference>
<dbReference type="SMART" id="SM00112">
    <property type="entry name" value="CA"/>
    <property type="match status" value="1"/>
</dbReference>
<evidence type="ECO:0000256" key="8">
    <source>
        <dbReference type="SAM" id="MobiDB-lite"/>
    </source>
</evidence>
<dbReference type="Gene3D" id="2.60.40.10">
    <property type="entry name" value="Immunoglobulins"/>
    <property type="match status" value="1"/>
</dbReference>